<evidence type="ECO:0000256" key="1">
    <source>
        <dbReference type="ARBA" id="ARBA00004651"/>
    </source>
</evidence>
<evidence type="ECO:0000256" key="10">
    <source>
        <dbReference type="ARBA" id="ARBA00023136"/>
    </source>
</evidence>
<dbReference type="NCBIfam" id="TIGR00810">
    <property type="entry name" value="secG"/>
    <property type="match status" value="1"/>
</dbReference>
<keyword evidence="7 11" id="KW-0653">Protein transport</keyword>
<sequence>MFDNLIYVLHIVVCLIIIGLVLVQQGKGASIGASFGQGASGTVFGAAGKANFLARLTKWMVVLFFITSLVMMFNSGKITASKSVIDSLPTQEVPVIGGAPTTK</sequence>
<dbReference type="GO" id="GO:0015450">
    <property type="term" value="F:protein-transporting ATPase activity"/>
    <property type="evidence" value="ECO:0007669"/>
    <property type="project" value="UniProtKB-UniRule"/>
</dbReference>
<name>A0A9D1TUV9_9GAMM</name>
<accession>A0A9D1TUV9</accession>
<evidence type="ECO:0000256" key="2">
    <source>
        <dbReference type="ARBA" id="ARBA00008445"/>
    </source>
</evidence>
<dbReference type="EMBL" id="DXHP01000174">
    <property type="protein sequence ID" value="HIW07232.1"/>
    <property type="molecule type" value="Genomic_DNA"/>
</dbReference>
<dbReference type="AlphaFoldDB" id="A0A9D1TUV9"/>
<evidence type="ECO:0000256" key="11">
    <source>
        <dbReference type="RuleBase" id="RU365087"/>
    </source>
</evidence>
<dbReference type="InterPro" id="IPR004692">
    <property type="entry name" value="SecG"/>
</dbReference>
<organism evidence="12 13">
    <name type="scientific">Candidatus Ignatzschineria merdigallinarum</name>
    <dbReference type="NCBI Taxonomy" id="2838621"/>
    <lineage>
        <taxon>Bacteria</taxon>
        <taxon>Pseudomonadati</taxon>
        <taxon>Pseudomonadota</taxon>
        <taxon>Gammaproteobacteria</taxon>
        <taxon>Cardiobacteriales</taxon>
        <taxon>Ignatzschineriaceae</taxon>
        <taxon>Ignatzschineria</taxon>
    </lineage>
</organism>
<proteinExistence type="inferred from homology"/>
<feature type="transmembrane region" description="Helical" evidence="11">
    <location>
        <begin position="56"/>
        <end position="73"/>
    </location>
</feature>
<evidence type="ECO:0000313" key="12">
    <source>
        <dbReference type="EMBL" id="HIW07232.1"/>
    </source>
</evidence>
<keyword evidence="10 11" id="KW-0472">Membrane</keyword>
<dbReference type="GO" id="GO:0005886">
    <property type="term" value="C:plasma membrane"/>
    <property type="evidence" value="ECO:0007669"/>
    <property type="project" value="UniProtKB-SubCell"/>
</dbReference>
<comment type="function">
    <text evidence="11">Involved in protein export. Participates in an early event of protein translocation.</text>
</comment>
<dbReference type="Pfam" id="PF03840">
    <property type="entry name" value="SecG"/>
    <property type="match status" value="1"/>
</dbReference>
<evidence type="ECO:0000313" key="13">
    <source>
        <dbReference type="Proteomes" id="UP000823934"/>
    </source>
</evidence>
<comment type="similarity">
    <text evidence="2 11">Belongs to the SecG family.</text>
</comment>
<dbReference type="GO" id="GO:0009306">
    <property type="term" value="P:protein secretion"/>
    <property type="evidence" value="ECO:0007669"/>
    <property type="project" value="UniProtKB-UniRule"/>
</dbReference>
<evidence type="ECO:0000256" key="7">
    <source>
        <dbReference type="ARBA" id="ARBA00022927"/>
    </source>
</evidence>
<gene>
    <name evidence="12" type="primary">secG</name>
    <name evidence="12" type="ORF">H9889_07915</name>
</gene>
<reference evidence="12" key="2">
    <citation type="submission" date="2021-04" db="EMBL/GenBank/DDBJ databases">
        <authorList>
            <person name="Gilroy R."/>
        </authorList>
    </citation>
    <scope>NUCLEOTIDE SEQUENCE</scope>
    <source>
        <strain evidence="12">CHK160-9182</strain>
    </source>
</reference>
<feature type="transmembrane region" description="Helical" evidence="11">
    <location>
        <begin position="6"/>
        <end position="23"/>
    </location>
</feature>
<keyword evidence="6 11" id="KW-0812">Transmembrane</keyword>
<keyword evidence="5 11" id="KW-1003">Cell membrane</keyword>
<evidence type="ECO:0000256" key="9">
    <source>
        <dbReference type="ARBA" id="ARBA00023010"/>
    </source>
</evidence>
<dbReference type="PANTHER" id="PTHR34182:SF1">
    <property type="entry name" value="PROTEIN-EXPORT MEMBRANE PROTEIN SECG"/>
    <property type="match status" value="1"/>
</dbReference>
<evidence type="ECO:0000256" key="5">
    <source>
        <dbReference type="ARBA" id="ARBA00022475"/>
    </source>
</evidence>
<evidence type="ECO:0000256" key="8">
    <source>
        <dbReference type="ARBA" id="ARBA00022989"/>
    </source>
</evidence>
<dbReference type="PRINTS" id="PR01651">
    <property type="entry name" value="SECGEXPORT"/>
</dbReference>
<reference evidence="12" key="1">
    <citation type="journal article" date="2021" name="PeerJ">
        <title>Extensive microbial diversity within the chicken gut microbiome revealed by metagenomics and culture.</title>
        <authorList>
            <person name="Gilroy R."/>
            <person name="Ravi A."/>
            <person name="Getino M."/>
            <person name="Pursley I."/>
            <person name="Horton D.L."/>
            <person name="Alikhan N.F."/>
            <person name="Baker D."/>
            <person name="Gharbi K."/>
            <person name="Hall N."/>
            <person name="Watson M."/>
            <person name="Adriaenssens E.M."/>
            <person name="Foster-Nyarko E."/>
            <person name="Jarju S."/>
            <person name="Secka A."/>
            <person name="Antonio M."/>
            <person name="Oren A."/>
            <person name="Chaudhuri R.R."/>
            <person name="La Ragione R."/>
            <person name="Hildebrand F."/>
            <person name="Pallen M.J."/>
        </authorList>
    </citation>
    <scope>NUCLEOTIDE SEQUENCE</scope>
    <source>
        <strain evidence="12">CHK160-9182</strain>
    </source>
</reference>
<protein>
    <recommendedName>
        <fullName evidence="3 11">Protein-export membrane protein SecG</fullName>
    </recommendedName>
</protein>
<keyword evidence="8 11" id="KW-1133">Transmembrane helix</keyword>
<dbReference type="PANTHER" id="PTHR34182">
    <property type="entry name" value="PROTEIN-EXPORT MEMBRANE PROTEIN SECG"/>
    <property type="match status" value="1"/>
</dbReference>
<dbReference type="GO" id="GO:0065002">
    <property type="term" value="P:intracellular protein transmembrane transport"/>
    <property type="evidence" value="ECO:0007669"/>
    <property type="project" value="TreeGrafter"/>
</dbReference>
<keyword evidence="9 11" id="KW-0811">Translocation</keyword>
<dbReference type="GO" id="GO:0043952">
    <property type="term" value="P:protein transport by the Sec complex"/>
    <property type="evidence" value="ECO:0007669"/>
    <property type="project" value="TreeGrafter"/>
</dbReference>
<comment type="subcellular location">
    <subcellularLocation>
        <location evidence="1 11">Cell membrane</location>
        <topology evidence="1 11">Multi-pass membrane protein</topology>
    </subcellularLocation>
</comment>
<keyword evidence="4 11" id="KW-0813">Transport</keyword>
<comment type="caution">
    <text evidence="12">The sequence shown here is derived from an EMBL/GenBank/DDBJ whole genome shotgun (WGS) entry which is preliminary data.</text>
</comment>
<evidence type="ECO:0000256" key="3">
    <source>
        <dbReference type="ARBA" id="ARBA00017876"/>
    </source>
</evidence>
<evidence type="ECO:0000256" key="6">
    <source>
        <dbReference type="ARBA" id="ARBA00022692"/>
    </source>
</evidence>
<dbReference type="Proteomes" id="UP000823934">
    <property type="component" value="Unassembled WGS sequence"/>
</dbReference>
<evidence type="ECO:0000256" key="4">
    <source>
        <dbReference type="ARBA" id="ARBA00022448"/>
    </source>
</evidence>